<protein>
    <recommendedName>
        <fullName evidence="3">histidine kinase</fullName>
        <ecNumber evidence="3">2.7.13.3</ecNumber>
    </recommendedName>
</protein>
<dbReference type="InterPro" id="IPR003660">
    <property type="entry name" value="HAMP_dom"/>
</dbReference>
<evidence type="ECO:0000256" key="1">
    <source>
        <dbReference type="ARBA" id="ARBA00000085"/>
    </source>
</evidence>
<dbReference type="PANTHER" id="PTHR44936">
    <property type="entry name" value="SENSOR PROTEIN CREC"/>
    <property type="match status" value="1"/>
</dbReference>
<evidence type="ECO:0000256" key="4">
    <source>
        <dbReference type="ARBA" id="ARBA00022475"/>
    </source>
</evidence>
<evidence type="ECO:0000256" key="9">
    <source>
        <dbReference type="ARBA" id="ARBA00022840"/>
    </source>
</evidence>
<dbReference type="GO" id="GO:0000155">
    <property type="term" value="F:phosphorelay sensor kinase activity"/>
    <property type="evidence" value="ECO:0007669"/>
    <property type="project" value="InterPro"/>
</dbReference>
<dbReference type="InterPro" id="IPR004358">
    <property type="entry name" value="Sig_transdc_His_kin-like_C"/>
</dbReference>
<dbReference type="GO" id="GO:0005886">
    <property type="term" value="C:plasma membrane"/>
    <property type="evidence" value="ECO:0007669"/>
    <property type="project" value="UniProtKB-SubCell"/>
</dbReference>
<dbReference type="PROSITE" id="PS50109">
    <property type="entry name" value="HIS_KIN"/>
    <property type="match status" value="1"/>
</dbReference>
<dbReference type="SUPFAM" id="SSF158472">
    <property type="entry name" value="HAMP domain-like"/>
    <property type="match status" value="1"/>
</dbReference>
<evidence type="ECO:0000256" key="10">
    <source>
        <dbReference type="SAM" id="Phobius"/>
    </source>
</evidence>
<dbReference type="EC" id="2.7.13.3" evidence="3"/>
<evidence type="ECO:0000256" key="8">
    <source>
        <dbReference type="ARBA" id="ARBA00022777"/>
    </source>
</evidence>
<comment type="caution">
    <text evidence="13">The sequence shown here is derived from an EMBL/GenBank/DDBJ whole genome shotgun (WGS) entry which is preliminary data.</text>
</comment>
<dbReference type="SMART" id="SM00387">
    <property type="entry name" value="HATPase_c"/>
    <property type="match status" value="1"/>
</dbReference>
<evidence type="ECO:0000256" key="3">
    <source>
        <dbReference type="ARBA" id="ARBA00012438"/>
    </source>
</evidence>
<evidence type="ECO:0000259" key="12">
    <source>
        <dbReference type="PROSITE" id="PS50885"/>
    </source>
</evidence>
<dbReference type="Gene3D" id="6.10.340.10">
    <property type="match status" value="1"/>
</dbReference>
<keyword evidence="10" id="KW-1133">Transmembrane helix</keyword>
<keyword evidence="9" id="KW-0067">ATP-binding</keyword>
<evidence type="ECO:0000256" key="6">
    <source>
        <dbReference type="ARBA" id="ARBA00022679"/>
    </source>
</evidence>
<organism evidence="13 14">
    <name type="scientific">Inhella crocodyli</name>
    <dbReference type="NCBI Taxonomy" id="2499851"/>
    <lineage>
        <taxon>Bacteria</taxon>
        <taxon>Pseudomonadati</taxon>
        <taxon>Pseudomonadota</taxon>
        <taxon>Betaproteobacteria</taxon>
        <taxon>Burkholderiales</taxon>
        <taxon>Sphaerotilaceae</taxon>
        <taxon>Inhella</taxon>
    </lineage>
</organism>
<evidence type="ECO:0000256" key="7">
    <source>
        <dbReference type="ARBA" id="ARBA00022741"/>
    </source>
</evidence>
<sequence>MNSLFLRIYLTVVAVLLAFAFLAGVIAQRQLDRERELFDTAQDERVQAMAQLLHSALPPAEASAATQAEALRHWGQKLRVPLALEDAQGRLIAAMPRYERMEERGGTPQAVPLDDGRRLLVMRLRGAARAEAERPLVPGWPRSAAGVHALLVLFGLLFVGVAVGAYPVVRGLTRRLETLKHGVERFGAGDLDHRVALQGRDEVATVAASFNRTADRVAQLLKAHQNLLANASHELRSPLARLKMALALRPDRERDPKLEQEVQRNLGELDALLEELLMSARVEAQQGQALRREPVDLLGLVAEEAARVDVPLDELEGELPDDWMGDERLVRRAIRNLLENARRYGGDSQSVALRRSPGTIDVVVLDRGPGVPEALRERIFEPFFRLPGHAEVAGGVGLGLALVRQIAEAHGGAVRCEPREGGGSRFVLSLPT</sequence>
<keyword evidence="6" id="KW-0808">Transferase</keyword>
<dbReference type="InterPro" id="IPR003661">
    <property type="entry name" value="HisK_dim/P_dom"/>
</dbReference>
<keyword evidence="14" id="KW-1185">Reference proteome</keyword>
<dbReference type="GO" id="GO:0005524">
    <property type="term" value="F:ATP binding"/>
    <property type="evidence" value="ECO:0007669"/>
    <property type="project" value="UniProtKB-KW"/>
</dbReference>
<evidence type="ECO:0000313" key="14">
    <source>
        <dbReference type="Proteomes" id="UP000288587"/>
    </source>
</evidence>
<dbReference type="SMART" id="SM00388">
    <property type="entry name" value="HisKA"/>
    <property type="match status" value="1"/>
</dbReference>
<feature type="transmembrane region" description="Helical" evidence="10">
    <location>
        <begin position="145"/>
        <end position="169"/>
    </location>
</feature>
<keyword evidence="5" id="KW-0597">Phosphoprotein</keyword>
<evidence type="ECO:0000259" key="11">
    <source>
        <dbReference type="PROSITE" id="PS50109"/>
    </source>
</evidence>
<dbReference type="InterPro" id="IPR050980">
    <property type="entry name" value="2C_sensor_his_kinase"/>
</dbReference>
<dbReference type="InterPro" id="IPR005467">
    <property type="entry name" value="His_kinase_dom"/>
</dbReference>
<dbReference type="RefSeq" id="WP_127680575.1">
    <property type="nucleotide sequence ID" value="NZ_SACM01000001.1"/>
</dbReference>
<dbReference type="Proteomes" id="UP000288587">
    <property type="component" value="Unassembled WGS sequence"/>
</dbReference>
<evidence type="ECO:0000313" key="13">
    <source>
        <dbReference type="EMBL" id="RVT87919.1"/>
    </source>
</evidence>
<dbReference type="Gene3D" id="1.10.287.130">
    <property type="match status" value="1"/>
</dbReference>
<keyword evidence="10" id="KW-0472">Membrane</keyword>
<gene>
    <name evidence="13" type="ORF">EOD73_02560</name>
</gene>
<feature type="domain" description="HAMP" evidence="12">
    <location>
        <begin position="170"/>
        <end position="222"/>
    </location>
</feature>
<evidence type="ECO:0000256" key="5">
    <source>
        <dbReference type="ARBA" id="ARBA00022553"/>
    </source>
</evidence>
<comment type="subcellular location">
    <subcellularLocation>
        <location evidence="2">Cell membrane</location>
        <topology evidence="2">Multi-pass membrane protein</topology>
    </subcellularLocation>
</comment>
<keyword evidence="4" id="KW-1003">Cell membrane</keyword>
<dbReference type="EMBL" id="SACM01000001">
    <property type="protein sequence ID" value="RVT87919.1"/>
    <property type="molecule type" value="Genomic_DNA"/>
</dbReference>
<dbReference type="SUPFAM" id="SSF47384">
    <property type="entry name" value="Homodimeric domain of signal transducing histidine kinase"/>
    <property type="match status" value="1"/>
</dbReference>
<dbReference type="PANTHER" id="PTHR44936:SF10">
    <property type="entry name" value="SENSOR PROTEIN RSTB"/>
    <property type="match status" value="1"/>
</dbReference>
<feature type="domain" description="Histidine kinase" evidence="11">
    <location>
        <begin position="230"/>
        <end position="432"/>
    </location>
</feature>
<keyword evidence="7" id="KW-0547">Nucleotide-binding</keyword>
<dbReference type="Pfam" id="PF02518">
    <property type="entry name" value="HATPase_c"/>
    <property type="match status" value="1"/>
</dbReference>
<dbReference type="Pfam" id="PF00672">
    <property type="entry name" value="HAMP"/>
    <property type="match status" value="1"/>
</dbReference>
<accession>A0A3S2XW60</accession>
<comment type="catalytic activity">
    <reaction evidence="1">
        <text>ATP + protein L-histidine = ADP + protein N-phospho-L-histidine.</text>
        <dbReference type="EC" id="2.7.13.3"/>
    </reaction>
</comment>
<dbReference type="PROSITE" id="PS50885">
    <property type="entry name" value="HAMP"/>
    <property type="match status" value="1"/>
</dbReference>
<dbReference type="SMART" id="SM00304">
    <property type="entry name" value="HAMP"/>
    <property type="match status" value="1"/>
</dbReference>
<dbReference type="AlphaFoldDB" id="A0A3S2XW60"/>
<dbReference type="SUPFAM" id="SSF55874">
    <property type="entry name" value="ATPase domain of HSP90 chaperone/DNA topoisomerase II/histidine kinase"/>
    <property type="match status" value="1"/>
</dbReference>
<dbReference type="CDD" id="cd00075">
    <property type="entry name" value="HATPase"/>
    <property type="match status" value="1"/>
</dbReference>
<dbReference type="Gene3D" id="3.30.565.10">
    <property type="entry name" value="Histidine kinase-like ATPase, C-terminal domain"/>
    <property type="match status" value="1"/>
</dbReference>
<dbReference type="Pfam" id="PF00512">
    <property type="entry name" value="HisKA"/>
    <property type="match status" value="1"/>
</dbReference>
<dbReference type="OrthoDB" id="9804645at2"/>
<dbReference type="CDD" id="cd06225">
    <property type="entry name" value="HAMP"/>
    <property type="match status" value="1"/>
</dbReference>
<reference evidence="13 14" key="1">
    <citation type="submission" date="2019-01" db="EMBL/GenBank/DDBJ databases">
        <authorList>
            <person name="Chen W.-M."/>
        </authorList>
    </citation>
    <scope>NUCLEOTIDE SEQUENCE [LARGE SCALE GENOMIC DNA]</scope>
    <source>
        <strain evidence="13 14">CCP-18</strain>
    </source>
</reference>
<dbReference type="InterPro" id="IPR036890">
    <property type="entry name" value="HATPase_C_sf"/>
</dbReference>
<dbReference type="CDD" id="cd00082">
    <property type="entry name" value="HisKA"/>
    <property type="match status" value="1"/>
</dbReference>
<dbReference type="InterPro" id="IPR003594">
    <property type="entry name" value="HATPase_dom"/>
</dbReference>
<evidence type="ECO:0000256" key="2">
    <source>
        <dbReference type="ARBA" id="ARBA00004651"/>
    </source>
</evidence>
<dbReference type="PRINTS" id="PR00344">
    <property type="entry name" value="BCTRLSENSOR"/>
</dbReference>
<name>A0A3S2XW60_9BURK</name>
<dbReference type="InterPro" id="IPR036097">
    <property type="entry name" value="HisK_dim/P_sf"/>
</dbReference>
<proteinExistence type="predicted"/>
<keyword evidence="8" id="KW-0418">Kinase</keyword>
<keyword evidence="10" id="KW-0812">Transmembrane</keyword>